<dbReference type="PROSITE" id="PS51257">
    <property type="entry name" value="PROKAR_LIPOPROTEIN"/>
    <property type="match status" value="1"/>
</dbReference>
<dbReference type="EMBL" id="JBIHSN010000002">
    <property type="protein sequence ID" value="MFH0266075.1"/>
    <property type="molecule type" value="Genomic_DNA"/>
</dbReference>
<reference evidence="2 3" key="1">
    <citation type="submission" date="2024-10" db="EMBL/GenBank/DDBJ databases">
        <authorList>
            <person name="Yibar A."/>
            <person name="Saticioglu I.B."/>
            <person name="Duman M."/>
            <person name="Ajmi N."/>
            <person name="Gurler F."/>
            <person name="Ay H."/>
            <person name="Onuk E."/>
            <person name="Guler S."/>
            <person name="Romalde J.L."/>
        </authorList>
    </citation>
    <scope>NUCLEOTIDE SEQUENCE [LARGE SCALE GENOMIC DNA]</scope>
    <source>
        <strain evidence="2 3">14-MA-B</strain>
    </source>
</reference>
<proteinExistence type="predicted"/>
<feature type="chain" id="PRO_5045734295" evidence="1">
    <location>
        <begin position="26"/>
        <end position="125"/>
    </location>
</feature>
<evidence type="ECO:0000313" key="2">
    <source>
        <dbReference type="EMBL" id="MFH0266075.1"/>
    </source>
</evidence>
<protein>
    <submittedName>
        <fullName evidence="2">DUF2799 domain-containing protein</fullName>
    </submittedName>
</protein>
<comment type="caution">
    <text evidence="2">The sequence shown here is derived from an EMBL/GenBank/DDBJ whole genome shotgun (WGS) entry which is preliminary data.</text>
</comment>
<dbReference type="Proteomes" id="UP001607151">
    <property type="component" value="Unassembled WGS sequence"/>
</dbReference>
<organism evidence="2 3">
    <name type="scientific">Vibrio rumoiensis</name>
    <dbReference type="NCBI Taxonomy" id="76258"/>
    <lineage>
        <taxon>Bacteria</taxon>
        <taxon>Pseudomonadati</taxon>
        <taxon>Pseudomonadota</taxon>
        <taxon>Gammaproteobacteria</taxon>
        <taxon>Vibrionales</taxon>
        <taxon>Vibrionaceae</taxon>
        <taxon>Vibrio</taxon>
    </lineage>
</organism>
<evidence type="ECO:0000313" key="3">
    <source>
        <dbReference type="Proteomes" id="UP001607151"/>
    </source>
</evidence>
<dbReference type="InterPro" id="IPR021242">
    <property type="entry name" value="DUF2799"/>
</dbReference>
<sequence length="125" mass="13555">MKQINVMKQALAIFALLVVAGCASHHSDTPNTADSQAWQSYGEQTAAKGLVEHSQHQLAKSSANLTDEAYMAYQKGYATGQKQYCSQNASWLGSTGQAYRGICDNIDPFFRQDYMAGVQSHAGGM</sequence>
<feature type="signal peptide" evidence="1">
    <location>
        <begin position="1"/>
        <end position="25"/>
    </location>
</feature>
<keyword evidence="1" id="KW-0732">Signal</keyword>
<gene>
    <name evidence="2" type="ORF">ACGRQ9_11470</name>
</gene>
<evidence type="ECO:0000256" key="1">
    <source>
        <dbReference type="SAM" id="SignalP"/>
    </source>
</evidence>
<keyword evidence="3" id="KW-1185">Reference proteome</keyword>
<dbReference type="RefSeq" id="WP_394607961.1">
    <property type="nucleotide sequence ID" value="NZ_JBIHSJ010000001.1"/>
</dbReference>
<name>A0ABW7IWQ6_9VIBR</name>
<accession>A0ABW7IWQ6</accession>
<dbReference type="Pfam" id="PF10973">
    <property type="entry name" value="DUF2799"/>
    <property type="match status" value="1"/>
</dbReference>